<protein>
    <submittedName>
        <fullName evidence="2">Uncharacterized protein</fullName>
    </submittedName>
</protein>
<evidence type="ECO:0000256" key="1">
    <source>
        <dbReference type="SAM" id="MobiDB-lite"/>
    </source>
</evidence>
<name>A0A6J8C9T7_MYTCO</name>
<organism evidence="2 3">
    <name type="scientific">Mytilus coruscus</name>
    <name type="common">Sea mussel</name>
    <dbReference type="NCBI Taxonomy" id="42192"/>
    <lineage>
        <taxon>Eukaryota</taxon>
        <taxon>Metazoa</taxon>
        <taxon>Spiralia</taxon>
        <taxon>Lophotrochozoa</taxon>
        <taxon>Mollusca</taxon>
        <taxon>Bivalvia</taxon>
        <taxon>Autobranchia</taxon>
        <taxon>Pteriomorphia</taxon>
        <taxon>Mytilida</taxon>
        <taxon>Mytiloidea</taxon>
        <taxon>Mytilidae</taxon>
        <taxon>Mytilinae</taxon>
        <taxon>Mytilus</taxon>
    </lineage>
</organism>
<dbReference type="Proteomes" id="UP000507470">
    <property type="component" value="Unassembled WGS sequence"/>
</dbReference>
<evidence type="ECO:0000313" key="3">
    <source>
        <dbReference type="Proteomes" id="UP000507470"/>
    </source>
</evidence>
<feature type="region of interest" description="Disordered" evidence="1">
    <location>
        <begin position="119"/>
        <end position="164"/>
    </location>
</feature>
<keyword evidence="3" id="KW-1185">Reference proteome</keyword>
<accession>A0A6J8C9T7</accession>
<dbReference type="AlphaFoldDB" id="A0A6J8C9T7"/>
<dbReference type="EMBL" id="CACVKT020005120">
    <property type="protein sequence ID" value="CAC5393163.1"/>
    <property type="molecule type" value="Genomic_DNA"/>
</dbReference>
<gene>
    <name evidence="2" type="ORF">MCOR_28045</name>
</gene>
<dbReference type="GO" id="GO:0036064">
    <property type="term" value="C:ciliary basal body"/>
    <property type="evidence" value="ECO:0007669"/>
    <property type="project" value="TreeGrafter"/>
</dbReference>
<feature type="compositionally biased region" description="Low complexity" evidence="1">
    <location>
        <begin position="132"/>
        <end position="142"/>
    </location>
</feature>
<dbReference type="OrthoDB" id="295355at2759"/>
<dbReference type="PANTHER" id="PTHR28661">
    <property type="entry name" value="SJOEGREN SYNDROME NUCLEAR AUTOANTIGEN 1"/>
    <property type="match status" value="1"/>
</dbReference>
<dbReference type="PANTHER" id="PTHR28661:SF1">
    <property type="entry name" value="MICROTUBULE NUCLEATION FACTOR SSNA1"/>
    <property type="match status" value="1"/>
</dbReference>
<reference evidence="2 3" key="1">
    <citation type="submission" date="2020-06" db="EMBL/GenBank/DDBJ databases">
        <authorList>
            <person name="Li R."/>
            <person name="Bekaert M."/>
        </authorList>
    </citation>
    <scope>NUCLEOTIDE SEQUENCE [LARGE SCALE GENOMIC DNA]</scope>
    <source>
        <strain evidence="3">wild</strain>
    </source>
</reference>
<dbReference type="InterPro" id="IPR033362">
    <property type="entry name" value="SSNA1_fam"/>
</dbReference>
<evidence type="ECO:0000313" key="2">
    <source>
        <dbReference type="EMBL" id="CAC5393163.1"/>
    </source>
</evidence>
<proteinExistence type="predicted"/>
<sequence length="164" mass="18646">MSGKKKSAKPKPDATLHRYNVELLRCIDEMRYKRDELHKDIFDLTEEQKKIESDLGTLTLKLAEVNESLCRKCKDQAECDTLIIEYDSAFQKLVQGSENLLGSMRRAVETVAPELLTARHETPSSFRKSRSPSRQTTSTRGSLSKSQTQMSMRLSTSRMSTGEL</sequence>
<feature type="compositionally biased region" description="Low complexity" evidence="1">
    <location>
        <begin position="150"/>
        <end position="164"/>
    </location>
</feature>